<keyword evidence="1" id="KW-0812">Transmembrane</keyword>
<accession>A0AAP2D4S4</accession>
<dbReference type="RefSeq" id="WP_254088571.1">
    <property type="nucleotide sequence ID" value="NZ_JAHESC010000002.1"/>
</dbReference>
<proteinExistence type="predicted"/>
<sequence length="63" mass="7683">MFFIRQLLLYISITAGLFLLIGLYRPWVMLWWEDVQNRRKVIKLYGSVAVTAYLVYWFTIFFV</sequence>
<dbReference type="Proteomes" id="UP001319180">
    <property type="component" value="Unassembled WGS sequence"/>
</dbReference>
<comment type="caution">
    <text evidence="2">The sequence shown here is derived from an EMBL/GenBank/DDBJ whole genome shotgun (WGS) entry which is preliminary data.</text>
</comment>
<reference evidence="2 3" key="1">
    <citation type="submission" date="2021-05" db="EMBL/GenBank/DDBJ databases">
        <title>A Polyphasic approach of four new species of the genus Ohtaekwangia: Ohtaekwangia histidinii sp. nov., Ohtaekwangia cretensis sp. nov., Ohtaekwangia indiensis sp. nov., Ohtaekwangia reichenbachii sp. nov. from diverse environment.</title>
        <authorList>
            <person name="Octaviana S."/>
        </authorList>
    </citation>
    <scope>NUCLEOTIDE SEQUENCE [LARGE SCALE GENOMIC DNA]</scope>
    <source>
        <strain evidence="2 3">PWU37</strain>
    </source>
</reference>
<keyword evidence="3" id="KW-1185">Reference proteome</keyword>
<feature type="transmembrane region" description="Helical" evidence="1">
    <location>
        <begin position="7"/>
        <end position="24"/>
    </location>
</feature>
<name>A0AAP2D4S4_9BACT</name>
<evidence type="ECO:0000313" key="3">
    <source>
        <dbReference type="Proteomes" id="UP001319180"/>
    </source>
</evidence>
<evidence type="ECO:0000256" key="1">
    <source>
        <dbReference type="SAM" id="Phobius"/>
    </source>
</evidence>
<keyword evidence="1" id="KW-0472">Membrane</keyword>
<dbReference type="EMBL" id="JAHESC010000002">
    <property type="protein sequence ID" value="MBT1685321.1"/>
    <property type="molecule type" value="Genomic_DNA"/>
</dbReference>
<feature type="transmembrane region" description="Helical" evidence="1">
    <location>
        <begin position="44"/>
        <end position="62"/>
    </location>
</feature>
<organism evidence="2 3">
    <name type="scientific">Dawidia soli</name>
    <dbReference type="NCBI Taxonomy" id="2782352"/>
    <lineage>
        <taxon>Bacteria</taxon>
        <taxon>Pseudomonadati</taxon>
        <taxon>Bacteroidota</taxon>
        <taxon>Cytophagia</taxon>
        <taxon>Cytophagales</taxon>
        <taxon>Chryseotaleaceae</taxon>
        <taxon>Dawidia</taxon>
    </lineage>
</organism>
<gene>
    <name evidence="2" type="ORF">KK078_02075</name>
</gene>
<keyword evidence="1" id="KW-1133">Transmembrane helix</keyword>
<dbReference type="AlphaFoldDB" id="A0AAP2D4S4"/>
<evidence type="ECO:0000313" key="2">
    <source>
        <dbReference type="EMBL" id="MBT1685321.1"/>
    </source>
</evidence>
<protein>
    <submittedName>
        <fullName evidence="2">Uncharacterized protein</fullName>
    </submittedName>
</protein>